<dbReference type="RefSeq" id="WP_022212030.1">
    <property type="nucleotide sequence ID" value="NZ_JACOOQ010000008.1"/>
</dbReference>
<evidence type="ECO:0000313" key="2">
    <source>
        <dbReference type="Proteomes" id="UP000662088"/>
    </source>
</evidence>
<dbReference type="InterPro" id="IPR036983">
    <property type="entry name" value="AIM24_sf"/>
</dbReference>
<dbReference type="Gene3D" id="3.60.160.10">
    <property type="entry name" value="Mitochondrial biogenesis AIM24"/>
    <property type="match status" value="1"/>
</dbReference>
<dbReference type="Pfam" id="PF01987">
    <property type="entry name" value="AIM24"/>
    <property type="match status" value="1"/>
</dbReference>
<reference evidence="1" key="1">
    <citation type="submission" date="2020-08" db="EMBL/GenBank/DDBJ databases">
        <title>Genome public.</title>
        <authorList>
            <person name="Liu C."/>
            <person name="Sun Q."/>
        </authorList>
    </citation>
    <scope>NUCLEOTIDE SEQUENCE</scope>
    <source>
        <strain evidence="1">NSJ-42</strain>
    </source>
</reference>
<organism evidence="1 2">
    <name type="scientific">Clostridium lentum</name>
    <dbReference type="NCBI Taxonomy" id="2763037"/>
    <lineage>
        <taxon>Bacteria</taxon>
        <taxon>Bacillati</taxon>
        <taxon>Bacillota</taxon>
        <taxon>Clostridia</taxon>
        <taxon>Eubacteriales</taxon>
        <taxon>Clostridiaceae</taxon>
        <taxon>Clostridium</taxon>
    </lineage>
</organism>
<dbReference type="Proteomes" id="UP000662088">
    <property type="component" value="Unassembled WGS sequence"/>
</dbReference>
<proteinExistence type="predicted"/>
<dbReference type="EMBL" id="JACOOQ010000008">
    <property type="protein sequence ID" value="MBC5640051.1"/>
    <property type="molecule type" value="Genomic_DNA"/>
</dbReference>
<keyword evidence="2" id="KW-1185">Reference proteome</keyword>
<gene>
    <name evidence="1" type="ORF">H8R92_06315</name>
</gene>
<comment type="caution">
    <text evidence="1">The sequence shown here is derived from an EMBL/GenBank/DDBJ whole genome shotgun (WGS) entry which is preliminary data.</text>
</comment>
<dbReference type="InterPro" id="IPR016031">
    <property type="entry name" value="Trp_RNA-bd_attenuator-like_dom"/>
</dbReference>
<dbReference type="PANTHER" id="PTHR38074">
    <property type="entry name" value="ALTERED INHERITANCE OF MITOCHONDRIA PROTEIN 24, MITOCHONDRIAL"/>
    <property type="match status" value="1"/>
</dbReference>
<protein>
    <submittedName>
        <fullName evidence="1">AIM24 family protein</fullName>
    </submittedName>
</protein>
<dbReference type="PANTHER" id="PTHR38074:SF1">
    <property type="entry name" value="ALTERED INHERITANCE OF MITOCHONDRIA PROTEIN 24, MITOCHONDRIAL"/>
    <property type="match status" value="1"/>
</dbReference>
<dbReference type="AlphaFoldDB" id="A0A8I0A8V3"/>
<dbReference type="InterPro" id="IPR002838">
    <property type="entry name" value="AIM24"/>
</dbReference>
<evidence type="ECO:0000313" key="1">
    <source>
        <dbReference type="EMBL" id="MBC5640051.1"/>
    </source>
</evidence>
<dbReference type="SUPFAM" id="SSF51219">
    <property type="entry name" value="TRAP-like"/>
    <property type="match status" value="1"/>
</dbReference>
<accession>A0A8I0A8V3</accession>
<sequence>MKTTITSKSKAEVIFQSIGNSLFQVLQYNDIGGYSNYKSFKQAKDIYDCNDALRQVKVILKNSTIKVQNEILSYMKGDIGIKDKKIKSSSITRRLLGIGEKTGKISLSGTGEVYFKPSFKYFSLIELYDEEIIVDEDIFYICEDSIKINIEDGEKLLDKDKLQIKLSGSGIVILLMNVPESEIVRCKLFNDKLTVDGDFAVLRSGSIDVSIESINNYLNDSDISEKEYLHVYEGIGEVWILPTLSCYEDFSEDIDENQEE</sequence>
<name>A0A8I0A8V3_9CLOT</name>